<evidence type="ECO:0000256" key="12">
    <source>
        <dbReference type="ARBA" id="ARBA00023254"/>
    </source>
</evidence>
<feature type="region of interest" description="Disordered" evidence="14">
    <location>
        <begin position="694"/>
        <end position="721"/>
    </location>
</feature>
<evidence type="ECO:0000256" key="5">
    <source>
        <dbReference type="ARBA" id="ARBA00022490"/>
    </source>
</evidence>
<dbReference type="Pfam" id="PF00782">
    <property type="entry name" value="DSPc"/>
    <property type="match status" value="1"/>
</dbReference>
<dbReference type="GO" id="GO:0005816">
    <property type="term" value="C:spindle pole body"/>
    <property type="evidence" value="ECO:0007669"/>
    <property type="project" value="UniProtKB-ARBA"/>
</dbReference>
<dbReference type="PROSITE" id="PS50056">
    <property type="entry name" value="TYR_PHOSPHATASE_2"/>
    <property type="match status" value="1"/>
</dbReference>
<feature type="compositionally biased region" description="Low complexity" evidence="14">
    <location>
        <begin position="1329"/>
        <end position="1345"/>
    </location>
</feature>
<proteinExistence type="inferred from homology"/>
<keyword evidence="10" id="KW-0904">Protein phosphatase</keyword>
<evidence type="ECO:0000259" key="16">
    <source>
        <dbReference type="PROSITE" id="PS50056"/>
    </source>
</evidence>
<evidence type="ECO:0000256" key="7">
    <source>
        <dbReference type="ARBA" id="ARBA00022618"/>
    </source>
</evidence>
<feature type="region of interest" description="Disordered" evidence="14">
    <location>
        <begin position="1054"/>
        <end position="1421"/>
    </location>
</feature>
<protein>
    <recommendedName>
        <fullName evidence="4">protein-tyrosine-phosphatase</fullName>
        <ecNumber evidence="4">3.1.3.48</ecNumber>
    </recommendedName>
</protein>
<dbReference type="InterPro" id="IPR044506">
    <property type="entry name" value="CDC14_C"/>
</dbReference>
<dbReference type="HOGENOM" id="CLU_004984_0_0_1"/>
<dbReference type="GO" id="GO:0005730">
    <property type="term" value="C:nucleolus"/>
    <property type="evidence" value="ECO:0007669"/>
    <property type="project" value="UniProtKB-ARBA"/>
</dbReference>
<feature type="compositionally biased region" description="Polar residues" evidence="14">
    <location>
        <begin position="1071"/>
        <end position="1093"/>
    </location>
</feature>
<evidence type="ECO:0000256" key="6">
    <source>
        <dbReference type="ARBA" id="ARBA00022553"/>
    </source>
</evidence>
<evidence type="ECO:0000256" key="9">
    <source>
        <dbReference type="ARBA" id="ARBA00022801"/>
    </source>
</evidence>
<keyword evidence="6" id="KW-0597">Phosphoprotein</keyword>
<dbReference type="SUPFAM" id="SSF52799">
    <property type="entry name" value="(Phosphotyrosine protein) phosphatases II"/>
    <property type="match status" value="2"/>
</dbReference>
<evidence type="ECO:0000313" key="18">
    <source>
        <dbReference type="Proteomes" id="UP000011668"/>
    </source>
</evidence>
<name>L8WTK5_THACA</name>
<dbReference type="PROSITE" id="PS50054">
    <property type="entry name" value="TYR_PHOSPHATASE_DUAL"/>
    <property type="match status" value="1"/>
</dbReference>
<dbReference type="InterPro" id="IPR000387">
    <property type="entry name" value="Tyr_Pase_dom"/>
</dbReference>
<dbReference type="InterPro" id="IPR029260">
    <property type="entry name" value="DSPn"/>
</dbReference>
<evidence type="ECO:0000256" key="4">
    <source>
        <dbReference type="ARBA" id="ARBA00013064"/>
    </source>
</evidence>
<keyword evidence="12" id="KW-0469">Meiosis</keyword>
<dbReference type="CDD" id="cd14499">
    <property type="entry name" value="CDC14_C"/>
    <property type="match status" value="1"/>
</dbReference>
<dbReference type="GO" id="GO:0005737">
    <property type="term" value="C:cytoplasm"/>
    <property type="evidence" value="ECO:0007669"/>
    <property type="project" value="UniProtKB-SubCell"/>
</dbReference>
<feature type="region of interest" description="Disordered" evidence="14">
    <location>
        <begin position="200"/>
        <end position="219"/>
    </location>
</feature>
<dbReference type="Gene3D" id="3.90.190.10">
    <property type="entry name" value="Protein tyrosine phosphatase superfamily"/>
    <property type="match status" value="2"/>
</dbReference>
<keyword evidence="18" id="KW-1185">Reference proteome</keyword>
<keyword evidence="13" id="KW-0131">Cell cycle</keyword>
<dbReference type="GO" id="GO:0051301">
    <property type="term" value="P:cell division"/>
    <property type="evidence" value="ECO:0007669"/>
    <property type="project" value="UniProtKB-KW"/>
</dbReference>
<dbReference type="InterPro" id="IPR050561">
    <property type="entry name" value="PTP"/>
</dbReference>
<dbReference type="PROSITE" id="PS00383">
    <property type="entry name" value="TYR_PHOSPHATASE_1"/>
    <property type="match status" value="1"/>
</dbReference>
<comment type="similarity">
    <text evidence="3">Belongs to the protein-tyrosine phosphatase family. Non-receptor class CDC14 subfamily.</text>
</comment>
<dbReference type="InterPro" id="IPR003595">
    <property type="entry name" value="Tyr_Pase_cat"/>
</dbReference>
<evidence type="ECO:0000256" key="11">
    <source>
        <dbReference type="ARBA" id="ARBA00023242"/>
    </source>
</evidence>
<dbReference type="GO" id="GO:0033554">
    <property type="term" value="P:cellular response to stress"/>
    <property type="evidence" value="ECO:0007669"/>
    <property type="project" value="UniProtKB-ARBA"/>
</dbReference>
<dbReference type="GO" id="GO:0007096">
    <property type="term" value="P:regulation of exit from mitosis"/>
    <property type="evidence" value="ECO:0007669"/>
    <property type="project" value="UniProtKB-ARBA"/>
</dbReference>
<evidence type="ECO:0000259" key="15">
    <source>
        <dbReference type="PROSITE" id="PS50054"/>
    </source>
</evidence>
<dbReference type="Proteomes" id="UP000011668">
    <property type="component" value="Unassembled WGS sequence"/>
</dbReference>
<feature type="domain" description="Tyrosine specific protein phosphatases" evidence="16">
    <location>
        <begin position="967"/>
        <end position="1032"/>
    </location>
</feature>
<feature type="compositionally biased region" description="Polar residues" evidence="14">
    <location>
        <begin position="1297"/>
        <end position="1306"/>
    </location>
</feature>
<dbReference type="Pfam" id="PF14671">
    <property type="entry name" value="DSPn"/>
    <property type="match status" value="1"/>
</dbReference>
<dbReference type="GO" id="GO:0004725">
    <property type="term" value="F:protein tyrosine phosphatase activity"/>
    <property type="evidence" value="ECO:0007669"/>
    <property type="project" value="UniProtKB-EC"/>
</dbReference>
<dbReference type="SMART" id="SM00404">
    <property type="entry name" value="PTPc_motif"/>
    <property type="match status" value="1"/>
</dbReference>
<keyword evidence="7" id="KW-0132">Cell division</keyword>
<feature type="compositionally biased region" description="Acidic residues" evidence="14">
    <location>
        <begin position="364"/>
        <end position="379"/>
    </location>
</feature>
<keyword evidence="8" id="KW-0498">Mitosis</keyword>
<evidence type="ECO:0000256" key="1">
    <source>
        <dbReference type="ARBA" id="ARBA00004123"/>
    </source>
</evidence>
<feature type="compositionally biased region" description="Low complexity" evidence="14">
    <location>
        <begin position="1178"/>
        <end position="1187"/>
    </location>
</feature>
<dbReference type="InterPro" id="IPR020422">
    <property type="entry name" value="TYR_PHOSPHATASE_DUAL_dom"/>
</dbReference>
<feature type="region of interest" description="Disordered" evidence="14">
    <location>
        <begin position="364"/>
        <end position="383"/>
    </location>
</feature>
<dbReference type="STRING" id="983506.L8WTK5"/>
<dbReference type="SMART" id="SM00195">
    <property type="entry name" value="DSPc"/>
    <property type="match status" value="1"/>
</dbReference>
<feature type="compositionally biased region" description="Polar residues" evidence="14">
    <location>
        <begin position="171"/>
        <end position="183"/>
    </location>
</feature>
<dbReference type="InterPro" id="IPR016130">
    <property type="entry name" value="Tyr_Pase_AS"/>
</dbReference>
<feature type="domain" description="Tyrosine-protein phosphatase" evidence="15">
    <location>
        <begin position="885"/>
        <end position="1045"/>
    </location>
</feature>
<feature type="compositionally biased region" description="Low complexity" evidence="14">
    <location>
        <begin position="1281"/>
        <end position="1293"/>
    </location>
</feature>
<feature type="region of interest" description="Disordered" evidence="14">
    <location>
        <begin position="123"/>
        <end position="142"/>
    </location>
</feature>
<feature type="compositionally biased region" description="Acidic residues" evidence="14">
    <location>
        <begin position="1149"/>
        <end position="1158"/>
    </location>
</feature>
<evidence type="ECO:0000256" key="10">
    <source>
        <dbReference type="ARBA" id="ARBA00022912"/>
    </source>
</evidence>
<comment type="subcellular location">
    <subcellularLocation>
        <location evidence="2">Cytoplasm</location>
    </subcellularLocation>
    <subcellularLocation>
        <location evidence="1">Nucleus</location>
    </subcellularLocation>
</comment>
<evidence type="ECO:0000256" key="3">
    <source>
        <dbReference type="ARBA" id="ARBA00007315"/>
    </source>
</evidence>
<feature type="region of interest" description="Disordered" evidence="14">
    <location>
        <begin position="171"/>
        <end position="191"/>
    </location>
</feature>
<dbReference type="EC" id="3.1.3.48" evidence="4"/>
<dbReference type="GO" id="GO:0000278">
    <property type="term" value="P:mitotic cell cycle"/>
    <property type="evidence" value="ECO:0007669"/>
    <property type="project" value="UniProtKB-ARBA"/>
</dbReference>
<dbReference type="PANTHER" id="PTHR23339">
    <property type="entry name" value="TYROSINE SPECIFIC PROTEIN PHOSPHATASE AND DUAL SPECIFICITY PROTEIN PHOSPHATASE"/>
    <property type="match status" value="1"/>
</dbReference>
<evidence type="ECO:0000256" key="13">
    <source>
        <dbReference type="ARBA" id="ARBA00023306"/>
    </source>
</evidence>
<evidence type="ECO:0000256" key="14">
    <source>
        <dbReference type="SAM" id="MobiDB-lite"/>
    </source>
</evidence>
<dbReference type="GO" id="GO:0032954">
    <property type="term" value="P:regulation of cytokinetic process"/>
    <property type="evidence" value="ECO:0007669"/>
    <property type="project" value="UniProtKB-ARBA"/>
</dbReference>
<dbReference type="InterPro" id="IPR029021">
    <property type="entry name" value="Prot-tyrosine_phosphatase-like"/>
</dbReference>
<keyword evidence="5" id="KW-0963">Cytoplasm</keyword>
<dbReference type="CDD" id="cd17657">
    <property type="entry name" value="CDC14_N"/>
    <property type="match status" value="1"/>
</dbReference>
<dbReference type="GO" id="GO:0051321">
    <property type="term" value="P:meiotic cell cycle"/>
    <property type="evidence" value="ECO:0007669"/>
    <property type="project" value="UniProtKB-KW"/>
</dbReference>
<keyword evidence="9" id="KW-0378">Hydrolase</keyword>
<accession>L8WTK5</accession>
<organism evidence="17 18">
    <name type="scientific">Thanatephorus cucumeris (strain AG1-IA)</name>
    <name type="common">Rice sheath blight fungus</name>
    <name type="synonym">Rhizoctonia solani</name>
    <dbReference type="NCBI Taxonomy" id="983506"/>
    <lineage>
        <taxon>Eukaryota</taxon>
        <taxon>Fungi</taxon>
        <taxon>Dikarya</taxon>
        <taxon>Basidiomycota</taxon>
        <taxon>Agaricomycotina</taxon>
        <taxon>Agaricomycetes</taxon>
        <taxon>Cantharellales</taxon>
        <taxon>Ceratobasidiaceae</taxon>
        <taxon>Rhizoctonia</taxon>
        <taxon>Rhizoctonia solani AG-1</taxon>
    </lineage>
</organism>
<sequence length="1421" mass="156696">MPNTIRPPPQHSGCLYKNATWRGLKVISIFDSFTLRLLSPSSSTHQPTFIDSSEIKYSFAGLMSWLNEPHLQRGIICDYITDSPEDYETERLAEPFGSPYDSTVPRATGRVPATDDDVIYAPKANPVQRPNSGTAAPGPNAQEYHQGYLAQQFTPHCPAVAQVGLIGAPSSSLGARSAYNQPSIEEPPTHSLRLPERSTLDVSNPACDHPQPSGPSPNLHVPRVPTVEELLEGVHVPTWEQLDDASRQIKELYALRALLDPQGHQRRTHGEGKENLYRSGANHIEDHRIWGGPVPLVSGNSIVEDAMNGWDSLGDLNQDRHSVHSYESRSPGASRACSLYTTEHGCWTPTSVLDELAIELDFGDSDQDPEYANGPEDEDVQHQPSLGEVPLEELINAWDRVDSIMIELRVRSSVFVFPDELDFIPPYGSDDGPLLDRRSFRNVWFVRHWEFLYRLLNELVDIESMSDRMTAAIRRAKVEVNCELDRVEEFATKLWEQMLFRASTAVTSHFEALRTTCLDTCIDVVNNTWNLDGNGSSRVVLIGRYHRYGDWPNGLPIRTPGADRSSFSTIKIAECLVKEGGRLKWAMSCGVTTRTKRSCFQIGMRKENVQGAWSRIDQVWVGTSSPQKRRANKEGNGGSCDISLGLLKLCMFGRHVWIKRVWVDWKTPLDHHSQDGSRLRAALSLYWTSFPAPAPSPDQLNRPEQPAPTLRTKSRAAGPTPVSPEENHLYYYFCIDDRLLYLSFFEDWGPLNLAQVYRACILIHELLQDANLKRHRIVLYSSSDPRRRANSALLMALYCMIVQRRTPWEVFYPIAEVEFMPFRDAGRGRSDFHLGIQDCLWGVWKAQHNHLLDMNEFSVDEYEYYEKVDNGDWNWITPGFIAFASPVDSVWIRQQKEGKTKGGASALQRKLPTPFMNVLEYFSERNVKLVVRLNNELYDKAVFEERGIEHLDLYFDDGTNPADDITRTFIAKSDAIIEAGGAIAVHCKAGLGRTGTLIGAYLIYKYGFTASEAIGFMRIVRPGSVVGPQQQFMYMKQLEWAKWAAIDEMRRAEAQRTDVLTPRTPPEEIQPMTTGSTNGTSASPVRSGQSIAPSSPRAATPPGLTSSPVINGSAVPVTPHKARPTTPIKTDAPVLQPRKTPAAKRAADGDEEVEDEGDQLGVLGVGFRRVSGKREAGGDAASASRSEGGSRAKRDGGVGSSKSDSGGTRVPAGAMSVDRGKSAGVGISRATRSSTRMVAKRAAEIEASIASATTPPPAPKPRLISHATTANGKPDGTSRVAQATTALRNAAARGHGASSSVSSVPGNTRRPAAPPGSPQLPKYNTRSKLPLPNAGPLGPAGNAGLKVPQKRAYVLTPPPPLPVPEKGKKPEEDKEKEDEDPEWTHGEGANAVVVPGSKLERPNLRSVRRRRSSFSAADIVT</sequence>
<evidence type="ECO:0000313" key="17">
    <source>
        <dbReference type="EMBL" id="ELU39694.1"/>
    </source>
</evidence>
<reference evidence="17 18" key="1">
    <citation type="journal article" date="2013" name="Nat. Commun.">
        <title>The evolution and pathogenic mechanisms of the rice sheath blight pathogen.</title>
        <authorList>
            <person name="Zheng A."/>
            <person name="Lin R."/>
            <person name="Xu L."/>
            <person name="Qin P."/>
            <person name="Tang C."/>
            <person name="Ai P."/>
            <person name="Zhang D."/>
            <person name="Liu Y."/>
            <person name="Sun Z."/>
            <person name="Feng H."/>
            <person name="Wang Y."/>
            <person name="Chen Y."/>
            <person name="Liang X."/>
            <person name="Fu R."/>
            <person name="Li Q."/>
            <person name="Zhang J."/>
            <person name="Yu X."/>
            <person name="Xie Z."/>
            <person name="Ding L."/>
            <person name="Guan P."/>
            <person name="Tang J."/>
            <person name="Liang Y."/>
            <person name="Wang S."/>
            <person name="Deng Q."/>
            <person name="Li S."/>
            <person name="Zhu J."/>
            <person name="Wang L."/>
            <person name="Liu H."/>
            <person name="Li P."/>
        </authorList>
    </citation>
    <scope>NUCLEOTIDE SEQUENCE [LARGE SCALE GENOMIC DNA]</scope>
    <source>
        <strain evidence="18">AG-1 IA</strain>
    </source>
</reference>
<dbReference type="FunFam" id="3.90.190.10:FF:000038">
    <property type="entry name" value="Tyrosine-protein phosphatase CDC14"/>
    <property type="match status" value="1"/>
</dbReference>
<evidence type="ECO:0000256" key="8">
    <source>
        <dbReference type="ARBA" id="ARBA00022776"/>
    </source>
</evidence>
<evidence type="ECO:0000256" key="2">
    <source>
        <dbReference type="ARBA" id="ARBA00004496"/>
    </source>
</evidence>
<dbReference type="EMBL" id="AFRT01001656">
    <property type="protein sequence ID" value="ELU39694.1"/>
    <property type="molecule type" value="Genomic_DNA"/>
</dbReference>
<dbReference type="InterPro" id="IPR000340">
    <property type="entry name" value="Dual-sp_phosphatase_cat-dom"/>
</dbReference>
<keyword evidence="11" id="KW-0539">Nucleus</keyword>
<dbReference type="OrthoDB" id="5632at2759"/>
<gene>
    <name evidence="17" type="ORF">AG1IA_06286</name>
</gene>
<comment type="caution">
    <text evidence="17">The sequence shown here is derived from an EMBL/GenBank/DDBJ whole genome shotgun (WGS) entry which is preliminary data.</text>
</comment>